<comment type="similarity">
    <text evidence="2">Belongs to the rad17/RAD24 family.</text>
</comment>
<proteinExistence type="inferred from homology"/>
<keyword evidence="6" id="KW-0539">Nucleus</keyword>
<accession>A0A814EAT3</accession>
<evidence type="ECO:0000256" key="3">
    <source>
        <dbReference type="ARBA" id="ARBA00022741"/>
    </source>
</evidence>
<name>A0A814EAT3_9BILA</name>
<dbReference type="Gene3D" id="3.40.50.300">
    <property type="entry name" value="P-loop containing nucleotide triphosphate hydrolases"/>
    <property type="match status" value="1"/>
</dbReference>
<organism evidence="8 11">
    <name type="scientific">Adineta steineri</name>
    <dbReference type="NCBI Taxonomy" id="433720"/>
    <lineage>
        <taxon>Eukaryota</taxon>
        <taxon>Metazoa</taxon>
        <taxon>Spiralia</taxon>
        <taxon>Gnathifera</taxon>
        <taxon>Rotifera</taxon>
        <taxon>Eurotatoria</taxon>
        <taxon>Bdelloidea</taxon>
        <taxon>Adinetida</taxon>
        <taxon>Adinetidae</taxon>
        <taxon>Adineta</taxon>
    </lineage>
</organism>
<evidence type="ECO:0000256" key="1">
    <source>
        <dbReference type="ARBA" id="ARBA00004123"/>
    </source>
</evidence>
<evidence type="ECO:0000256" key="6">
    <source>
        <dbReference type="ARBA" id="ARBA00023242"/>
    </source>
</evidence>
<evidence type="ECO:0000256" key="7">
    <source>
        <dbReference type="ARBA" id="ARBA00023306"/>
    </source>
</evidence>
<dbReference type="GO" id="GO:0003682">
    <property type="term" value="F:chromatin binding"/>
    <property type="evidence" value="ECO:0007669"/>
    <property type="project" value="TreeGrafter"/>
</dbReference>
<evidence type="ECO:0000313" key="10">
    <source>
        <dbReference type="Proteomes" id="UP000663832"/>
    </source>
</evidence>
<keyword evidence="3" id="KW-0547">Nucleotide-binding</keyword>
<dbReference type="Proteomes" id="UP000663832">
    <property type="component" value="Unassembled WGS sequence"/>
</dbReference>
<evidence type="ECO:0000256" key="5">
    <source>
        <dbReference type="ARBA" id="ARBA00022840"/>
    </source>
</evidence>
<keyword evidence="4" id="KW-0227">DNA damage</keyword>
<sequence>MSRRIPSISDLNIRSEQPIKRFKTSPTSSYRNIFEQFDDVPPPVITNTQTIIPKTTFVSKLSSQQSSSTSSSTARLIMKKTETKSNDELWSTLFQPKKRQDLIIHAKKIKELEELLLRSCELDKTTKRPSKLILISGLSGTGKSTCLRILASSLNINIIEWETRTTTNLTNSLQDEQRDDRQWIESQKRSFRTFVFQSTRYLSSSTGNSNNGLIFENDNEESTQSQTLLNSNKQIVLIEVS</sequence>
<protein>
    <submittedName>
        <fullName evidence="8">Uncharacterized protein</fullName>
    </submittedName>
</protein>
<dbReference type="EMBL" id="CAJNOI010000057">
    <property type="protein sequence ID" value="CAF0963811.1"/>
    <property type="molecule type" value="Genomic_DNA"/>
</dbReference>
<reference evidence="8" key="1">
    <citation type="submission" date="2021-02" db="EMBL/GenBank/DDBJ databases">
        <authorList>
            <person name="Nowell W R."/>
        </authorList>
    </citation>
    <scope>NUCLEOTIDE SEQUENCE</scope>
</reference>
<evidence type="ECO:0000313" key="11">
    <source>
        <dbReference type="Proteomes" id="UP000663877"/>
    </source>
</evidence>
<dbReference type="GO" id="GO:0006281">
    <property type="term" value="P:DNA repair"/>
    <property type="evidence" value="ECO:0007669"/>
    <property type="project" value="InterPro"/>
</dbReference>
<dbReference type="GO" id="GO:0005634">
    <property type="term" value="C:nucleus"/>
    <property type="evidence" value="ECO:0007669"/>
    <property type="project" value="UniProtKB-SubCell"/>
</dbReference>
<comment type="subcellular location">
    <subcellularLocation>
        <location evidence="1">Nucleus</location>
    </subcellularLocation>
</comment>
<dbReference type="EMBL" id="CAJNOM010000518">
    <property type="protein sequence ID" value="CAF1481602.1"/>
    <property type="molecule type" value="Genomic_DNA"/>
</dbReference>
<comment type="caution">
    <text evidence="8">The sequence shown here is derived from an EMBL/GenBank/DDBJ whole genome shotgun (WGS) entry which is preliminary data.</text>
</comment>
<keyword evidence="5" id="KW-0067">ATP-binding</keyword>
<keyword evidence="10" id="KW-1185">Reference proteome</keyword>
<dbReference type="AlphaFoldDB" id="A0A814EAT3"/>
<dbReference type="GO" id="GO:0003689">
    <property type="term" value="F:DNA clamp loader activity"/>
    <property type="evidence" value="ECO:0007669"/>
    <property type="project" value="TreeGrafter"/>
</dbReference>
<evidence type="ECO:0000313" key="9">
    <source>
        <dbReference type="EMBL" id="CAF1481602.1"/>
    </source>
</evidence>
<evidence type="ECO:0000313" key="8">
    <source>
        <dbReference type="EMBL" id="CAF0963811.1"/>
    </source>
</evidence>
<gene>
    <name evidence="8" type="ORF">BJG266_LOCUS13930</name>
    <name evidence="9" type="ORF">QVE165_LOCUS42270</name>
</gene>
<dbReference type="GO" id="GO:0000077">
    <property type="term" value="P:DNA damage checkpoint signaling"/>
    <property type="evidence" value="ECO:0007669"/>
    <property type="project" value="TreeGrafter"/>
</dbReference>
<dbReference type="PANTHER" id="PTHR12172">
    <property type="entry name" value="CELL CYCLE CHECKPOINT PROTEIN RAD17"/>
    <property type="match status" value="1"/>
</dbReference>
<dbReference type="Proteomes" id="UP000663877">
    <property type="component" value="Unassembled WGS sequence"/>
</dbReference>
<evidence type="ECO:0000256" key="2">
    <source>
        <dbReference type="ARBA" id="ARBA00006168"/>
    </source>
</evidence>
<dbReference type="Pfam" id="PF03215">
    <property type="entry name" value="Rad17"/>
    <property type="match status" value="1"/>
</dbReference>
<keyword evidence="7" id="KW-0131">Cell cycle</keyword>
<dbReference type="InterPro" id="IPR027417">
    <property type="entry name" value="P-loop_NTPase"/>
</dbReference>
<dbReference type="InterPro" id="IPR004582">
    <property type="entry name" value="Checkpoint_prot_Rad17_Rad24"/>
</dbReference>
<dbReference type="GO" id="GO:0033314">
    <property type="term" value="P:mitotic DNA replication checkpoint signaling"/>
    <property type="evidence" value="ECO:0007669"/>
    <property type="project" value="TreeGrafter"/>
</dbReference>
<dbReference type="SUPFAM" id="SSF52540">
    <property type="entry name" value="P-loop containing nucleoside triphosphate hydrolases"/>
    <property type="match status" value="1"/>
</dbReference>
<dbReference type="OrthoDB" id="10265971at2759"/>
<evidence type="ECO:0000256" key="4">
    <source>
        <dbReference type="ARBA" id="ARBA00022763"/>
    </source>
</evidence>
<dbReference type="GO" id="GO:0005524">
    <property type="term" value="F:ATP binding"/>
    <property type="evidence" value="ECO:0007669"/>
    <property type="project" value="UniProtKB-KW"/>
</dbReference>
<dbReference type="PANTHER" id="PTHR12172:SF0">
    <property type="entry name" value="CELL CYCLE CHECKPOINT PROTEIN RAD17"/>
    <property type="match status" value="1"/>
</dbReference>